<evidence type="ECO:0000313" key="1">
    <source>
        <dbReference type="EMBL" id="KAI8437380.1"/>
    </source>
</evidence>
<proteinExistence type="predicted"/>
<protein>
    <submittedName>
        <fullName evidence="1">Uncharacterized protein</fullName>
    </submittedName>
</protein>
<dbReference type="EMBL" id="CM046120">
    <property type="protein sequence ID" value="KAI8437380.1"/>
    <property type="molecule type" value="Genomic_DNA"/>
</dbReference>
<organism evidence="1 2">
    <name type="scientific">Choristoneura fumiferana</name>
    <name type="common">Spruce budworm moth</name>
    <name type="synonym">Archips fumiferana</name>
    <dbReference type="NCBI Taxonomy" id="7141"/>
    <lineage>
        <taxon>Eukaryota</taxon>
        <taxon>Metazoa</taxon>
        <taxon>Ecdysozoa</taxon>
        <taxon>Arthropoda</taxon>
        <taxon>Hexapoda</taxon>
        <taxon>Insecta</taxon>
        <taxon>Pterygota</taxon>
        <taxon>Neoptera</taxon>
        <taxon>Endopterygota</taxon>
        <taxon>Lepidoptera</taxon>
        <taxon>Glossata</taxon>
        <taxon>Ditrysia</taxon>
        <taxon>Tortricoidea</taxon>
        <taxon>Tortricidae</taxon>
        <taxon>Tortricinae</taxon>
        <taxon>Choristoneura</taxon>
    </lineage>
</organism>
<accession>A0ACC0KM52</accession>
<gene>
    <name evidence="1" type="ORF">MSG28_011716</name>
</gene>
<evidence type="ECO:0000313" key="2">
    <source>
        <dbReference type="Proteomes" id="UP001064048"/>
    </source>
</evidence>
<sequence>MLGFFCILTLIPGRNDKILALVPLRSASSDGGENSESDKDELQSSDSGSSSPAPSISSSLMNLSIDSLHDDAGVNLCDNDKITNKFCNHPLDNITSAGGIESEKNAVNENVSLIQEKPPNIMDETMESSEQAQGFDYTNHDNTFPLSPIIAEYVLVHQGLFFKQSVRQDQRAKNLLLPKK</sequence>
<comment type="caution">
    <text evidence="1">The sequence shown here is derived from an EMBL/GenBank/DDBJ whole genome shotgun (WGS) entry which is preliminary data.</text>
</comment>
<dbReference type="Proteomes" id="UP001064048">
    <property type="component" value="Chromosome 20"/>
</dbReference>
<name>A0ACC0KM52_CHOFU</name>
<reference evidence="1 2" key="1">
    <citation type="journal article" date="2022" name="Genome Biol. Evol.">
        <title>The Spruce Budworm Genome: Reconstructing the Evolutionary History of Antifreeze Proteins.</title>
        <authorList>
            <person name="Beliveau C."/>
            <person name="Gagne P."/>
            <person name="Picq S."/>
            <person name="Vernygora O."/>
            <person name="Keeling C.I."/>
            <person name="Pinkney K."/>
            <person name="Doucet D."/>
            <person name="Wen F."/>
            <person name="Johnston J.S."/>
            <person name="Maaroufi H."/>
            <person name="Boyle B."/>
            <person name="Laroche J."/>
            <person name="Dewar K."/>
            <person name="Juretic N."/>
            <person name="Blackburn G."/>
            <person name="Nisole A."/>
            <person name="Brunet B."/>
            <person name="Brandao M."/>
            <person name="Lumley L."/>
            <person name="Duan J."/>
            <person name="Quan G."/>
            <person name="Lucarotti C.J."/>
            <person name="Roe A.D."/>
            <person name="Sperling F.A.H."/>
            <person name="Levesque R.C."/>
            <person name="Cusson M."/>
        </authorList>
    </citation>
    <scope>NUCLEOTIDE SEQUENCE [LARGE SCALE GENOMIC DNA]</scope>
    <source>
        <strain evidence="1">Glfc:IPQL:Cfum</strain>
    </source>
</reference>
<keyword evidence="2" id="KW-1185">Reference proteome</keyword>